<name>A0A164MVN5_9AGAM</name>
<evidence type="ECO:0000256" key="1">
    <source>
        <dbReference type="SAM" id="MobiDB-lite"/>
    </source>
</evidence>
<evidence type="ECO:0000313" key="3">
    <source>
        <dbReference type="Proteomes" id="UP000076722"/>
    </source>
</evidence>
<dbReference type="InterPro" id="IPR036322">
    <property type="entry name" value="WD40_repeat_dom_sf"/>
</dbReference>
<dbReference type="STRING" id="1314777.A0A164MVN5"/>
<dbReference type="OrthoDB" id="3238562at2759"/>
<proteinExistence type="predicted"/>
<reference evidence="2 3" key="1">
    <citation type="journal article" date="2016" name="Mol. Biol. Evol.">
        <title>Comparative Genomics of Early-Diverging Mushroom-Forming Fungi Provides Insights into the Origins of Lignocellulose Decay Capabilities.</title>
        <authorList>
            <person name="Nagy L.G."/>
            <person name="Riley R."/>
            <person name="Tritt A."/>
            <person name="Adam C."/>
            <person name="Daum C."/>
            <person name="Floudas D."/>
            <person name="Sun H."/>
            <person name="Yadav J.S."/>
            <person name="Pangilinan J."/>
            <person name="Larsson K.H."/>
            <person name="Matsuura K."/>
            <person name="Barry K."/>
            <person name="Labutti K."/>
            <person name="Kuo R."/>
            <person name="Ohm R.A."/>
            <person name="Bhattacharya S.S."/>
            <person name="Shirouzu T."/>
            <person name="Yoshinaga Y."/>
            <person name="Martin F.M."/>
            <person name="Grigoriev I.V."/>
            <person name="Hibbett D.S."/>
        </authorList>
    </citation>
    <scope>NUCLEOTIDE SEQUENCE [LARGE SCALE GENOMIC DNA]</scope>
    <source>
        <strain evidence="2 3">HHB9708</strain>
    </source>
</reference>
<accession>A0A164MVN5</accession>
<protein>
    <submittedName>
        <fullName evidence="2">WD40 repeat-like protein</fullName>
    </submittedName>
</protein>
<sequence>MDTKSQFQEFYNRDWGAIRCVKWLGEDDVGRETLGIGCESGALNVYRQNRHGGTFSPLCSITLDTGSVESMAFERPGNCLAVGGETGDISMFKLPEGEGTLGHLWTIQLPASTNQEGYIICDLLFCHDLSSLEIFCRHTGVVYSLDKESGIVKVGGERHTNSAIANASISTDERYILADNFLSSAGVSLYCFPTMKLMRSFMIHNKYLNQPAFAECCSLVVAGSEDGKVHVFKTETGRHTETLTHGHLPVQSVATFSYSDRHVIVSGTTDLCFFERQLTKPLNRLKQVHLWGYIIAFLVLCSTLYKITPRWSLAGEKKPEGNSEHHGPRSPMSQLQSLMSPAQIEDFCQAGKQLNMGE</sequence>
<organism evidence="2 3">
    <name type="scientific">Sistotremastrum niveocremeum HHB9708</name>
    <dbReference type="NCBI Taxonomy" id="1314777"/>
    <lineage>
        <taxon>Eukaryota</taxon>
        <taxon>Fungi</taxon>
        <taxon>Dikarya</taxon>
        <taxon>Basidiomycota</taxon>
        <taxon>Agaricomycotina</taxon>
        <taxon>Agaricomycetes</taxon>
        <taxon>Sistotremastrales</taxon>
        <taxon>Sistotremastraceae</taxon>
        <taxon>Sertulicium</taxon>
        <taxon>Sertulicium niveocremeum</taxon>
    </lineage>
</organism>
<evidence type="ECO:0000313" key="2">
    <source>
        <dbReference type="EMBL" id="KZS87081.1"/>
    </source>
</evidence>
<dbReference type="Proteomes" id="UP000076722">
    <property type="component" value="Unassembled WGS sequence"/>
</dbReference>
<dbReference type="InterPro" id="IPR001680">
    <property type="entry name" value="WD40_rpt"/>
</dbReference>
<dbReference type="Gene3D" id="2.130.10.10">
    <property type="entry name" value="YVTN repeat-like/Quinoprotein amine dehydrogenase"/>
    <property type="match status" value="2"/>
</dbReference>
<gene>
    <name evidence="2" type="ORF">SISNIDRAFT_491373</name>
</gene>
<feature type="compositionally biased region" description="Basic and acidic residues" evidence="1">
    <location>
        <begin position="316"/>
        <end position="327"/>
    </location>
</feature>
<keyword evidence="3" id="KW-1185">Reference proteome</keyword>
<dbReference type="InterPro" id="IPR015943">
    <property type="entry name" value="WD40/YVTN_repeat-like_dom_sf"/>
</dbReference>
<dbReference type="AlphaFoldDB" id="A0A164MVN5"/>
<dbReference type="EMBL" id="KV419457">
    <property type="protein sequence ID" value="KZS87081.1"/>
    <property type="molecule type" value="Genomic_DNA"/>
</dbReference>
<dbReference type="SMART" id="SM00320">
    <property type="entry name" value="WD40"/>
    <property type="match status" value="3"/>
</dbReference>
<feature type="region of interest" description="Disordered" evidence="1">
    <location>
        <begin position="316"/>
        <end position="337"/>
    </location>
</feature>
<dbReference type="SUPFAM" id="SSF50978">
    <property type="entry name" value="WD40 repeat-like"/>
    <property type="match status" value="1"/>
</dbReference>